<feature type="compositionally biased region" description="Pro residues" evidence="1">
    <location>
        <begin position="402"/>
        <end position="411"/>
    </location>
</feature>
<dbReference type="InterPro" id="IPR043193">
    <property type="entry name" value="GLOD4"/>
</dbReference>
<evidence type="ECO:0000259" key="2">
    <source>
        <dbReference type="PROSITE" id="PS51819"/>
    </source>
</evidence>
<evidence type="ECO:0000256" key="1">
    <source>
        <dbReference type="SAM" id="MobiDB-lite"/>
    </source>
</evidence>
<accession>A0A5A8C7M2</accession>
<dbReference type="PANTHER" id="PTHR46466:SF1">
    <property type="entry name" value="GLYOXALASE DOMAIN-CONTAINING PROTEIN 4"/>
    <property type="match status" value="1"/>
</dbReference>
<dbReference type="InterPro" id="IPR013766">
    <property type="entry name" value="Thioredoxin_domain"/>
</dbReference>
<dbReference type="EMBL" id="VLTN01000047">
    <property type="protein sequence ID" value="KAA0149033.1"/>
    <property type="molecule type" value="Genomic_DNA"/>
</dbReference>
<evidence type="ECO:0000313" key="3">
    <source>
        <dbReference type="EMBL" id="KAA0149033.1"/>
    </source>
</evidence>
<feature type="domain" description="VOC" evidence="2">
    <location>
        <begin position="15"/>
        <end position="161"/>
    </location>
</feature>
<dbReference type="AlphaFoldDB" id="A0A5A8C7M2"/>
<dbReference type="InterPro" id="IPR029068">
    <property type="entry name" value="Glyas_Bleomycin-R_OHBP_Dase"/>
</dbReference>
<dbReference type="Gene3D" id="3.40.30.10">
    <property type="entry name" value="Glutaredoxin"/>
    <property type="match status" value="1"/>
</dbReference>
<dbReference type="OMA" id="ANGHEVC"/>
<proteinExistence type="predicted"/>
<comment type="caution">
    <text evidence="3">The sequence shown here is derived from an EMBL/GenBank/DDBJ whole genome shotgun (WGS) entry which is preliminary data.</text>
</comment>
<feature type="region of interest" description="Disordered" evidence="1">
    <location>
        <begin position="398"/>
        <end position="420"/>
    </location>
</feature>
<name>A0A5A8C7M2_CAFRO</name>
<dbReference type="PANTHER" id="PTHR46466">
    <property type="entry name" value="GLYOXALASE DOMAIN-CONTAINING PROTEIN 4"/>
    <property type="match status" value="1"/>
</dbReference>
<dbReference type="Gene3D" id="3.10.180.10">
    <property type="entry name" value="2,3-Dihydroxybiphenyl 1,2-Dioxygenase, domain 1"/>
    <property type="match status" value="2"/>
</dbReference>
<dbReference type="Proteomes" id="UP000323011">
    <property type="component" value="Unassembled WGS sequence"/>
</dbReference>
<reference evidence="3 4" key="1">
    <citation type="submission" date="2019-07" db="EMBL/GenBank/DDBJ databases">
        <title>Genomes of Cafeteria roenbergensis.</title>
        <authorList>
            <person name="Fischer M.G."/>
            <person name="Hackl T."/>
            <person name="Roman M."/>
        </authorList>
    </citation>
    <scope>NUCLEOTIDE SEQUENCE [LARGE SCALE GENOMIC DNA]</scope>
    <source>
        <strain evidence="3 4">BVI</strain>
    </source>
</reference>
<dbReference type="InterPro" id="IPR036249">
    <property type="entry name" value="Thioredoxin-like_sf"/>
</dbReference>
<sequence length="583" mass="59510">MAAASAGPAARGEARALHWVFKVGSLSGTLRFLGSVFGMRALRHEEFASGCEATCNGPYGGRWSKTMCGYGSEDSLFAFELTYNYGVGSYKRGTDLRHIAIRSIEGSVGSPSAGVEPQFAPFQRANQLDAAARLGVPASRHADGSVTLSSPDGYQFLLVDDTCSSAATGPAAKSAVGSDPVLLVSLWVQNLAAALRFWEESLGMAREPSGEAVPGATSLPNAAWLRFRGDSGPALELVELPSGAAVDRGESFGRLAFATLHSPALIHDRLLEEGRILPEGSDLPPVVSGAFAAGGEVGRASGRALHSPVALSTPGKPDVEVAILQDANGHEVCLVGAAGFSALAAHSPGADLINWTARALLGGDGHSPPSPDPDLAAAHAASSGGVVEDICSERELAAASRGPPPSLSPPRPHQDGGAASADPVNVIKAYGVWCKHCAKVALKYSLMASGLRARGVQARFYQADVDMVPQLLAMVDGGLSRVPAFLAVRDGRVVASYTGSSERRLARFLCTVAPPGDGAGITLSDGRVIGAVGAESEGSSGAAGSSVAKAKCGLSEEGVGHDAGEGWTTVGAAGARAESPEDS</sequence>
<feature type="region of interest" description="Disordered" evidence="1">
    <location>
        <begin position="556"/>
        <end position="583"/>
    </location>
</feature>
<evidence type="ECO:0000313" key="4">
    <source>
        <dbReference type="Proteomes" id="UP000323011"/>
    </source>
</evidence>
<dbReference type="SUPFAM" id="SSF52833">
    <property type="entry name" value="Thioredoxin-like"/>
    <property type="match status" value="1"/>
</dbReference>
<dbReference type="Pfam" id="PF00085">
    <property type="entry name" value="Thioredoxin"/>
    <property type="match status" value="1"/>
</dbReference>
<organism evidence="3 4">
    <name type="scientific">Cafeteria roenbergensis</name>
    <name type="common">Marine flagellate</name>
    <dbReference type="NCBI Taxonomy" id="33653"/>
    <lineage>
        <taxon>Eukaryota</taxon>
        <taxon>Sar</taxon>
        <taxon>Stramenopiles</taxon>
        <taxon>Bigyra</taxon>
        <taxon>Opalozoa</taxon>
        <taxon>Bicosoecida</taxon>
        <taxon>Cafeteriaceae</taxon>
        <taxon>Cafeteria</taxon>
    </lineage>
</organism>
<dbReference type="SUPFAM" id="SSF54593">
    <property type="entry name" value="Glyoxalase/Bleomycin resistance protein/Dihydroxybiphenyl dioxygenase"/>
    <property type="match status" value="1"/>
</dbReference>
<dbReference type="InterPro" id="IPR037523">
    <property type="entry name" value="VOC_core"/>
</dbReference>
<dbReference type="PROSITE" id="PS51819">
    <property type="entry name" value="VOC"/>
    <property type="match status" value="1"/>
</dbReference>
<dbReference type="CDD" id="cd02947">
    <property type="entry name" value="TRX_family"/>
    <property type="match status" value="1"/>
</dbReference>
<protein>
    <recommendedName>
        <fullName evidence="2">VOC domain-containing protein</fullName>
    </recommendedName>
</protein>
<keyword evidence="4" id="KW-1185">Reference proteome</keyword>
<gene>
    <name evidence="3" type="ORF">FNF29_06324</name>
</gene>
<dbReference type="Pfam" id="PF21701">
    <property type="entry name" value="GLOD4_C"/>
    <property type="match status" value="1"/>
</dbReference>